<dbReference type="Proteomes" id="UP001373714">
    <property type="component" value="Unassembled WGS sequence"/>
</dbReference>
<evidence type="ECO:0008006" key="4">
    <source>
        <dbReference type="Google" id="ProtNLM"/>
    </source>
</evidence>
<keyword evidence="3" id="KW-1185">Reference proteome</keyword>
<organism evidence="2 3">
    <name type="scientific">Orbilia blumenaviensis</name>
    <dbReference type="NCBI Taxonomy" id="1796055"/>
    <lineage>
        <taxon>Eukaryota</taxon>
        <taxon>Fungi</taxon>
        <taxon>Dikarya</taxon>
        <taxon>Ascomycota</taxon>
        <taxon>Pezizomycotina</taxon>
        <taxon>Orbiliomycetes</taxon>
        <taxon>Orbiliales</taxon>
        <taxon>Orbiliaceae</taxon>
        <taxon>Orbilia</taxon>
    </lineage>
</organism>
<name>A0AAV9URQ7_9PEZI</name>
<evidence type="ECO:0000313" key="3">
    <source>
        <dbReference type="Proteomes" id="UP001373714"/>
    </source>
</evidence>
<feature type="region of interest" description="Disordered" evidence="1">
    <location>
        <begin position="108"/>
        <end position="137"/>
    </location>
</feature>
<gene>
    <name evidence="2" type="ORF">TWF730_010338</name>
</gene>
<reference evidence="2 3" key="1">
    <citation type="submission" date="2019-10" db="EMBL/GenBank/DDBJ databases">
        <authorList>
            <person name="Palmer J.M."/>
        </authorList>
    </citation>
    <scope>NUCLEOTIDE SEQUENCE [LARGE SCALE GENOMIC DNA]</scope>
    <source>
        <strain evidence="2 3">TWF730</strain>
    </source>
</reference>
<dbReference type="EMBL" id="JAVHNS010000008">
    <property type="protein sequence ID" value="KAK6346004.1"/>
    <property type="molecule type" value="Genomic_DNA"/>
</dbReference>
<evidence type="ECO:0000313" key="2">
    <source>
        <dbReference type="EMBL" id="KAK6346004.1"/>
    </source>
</evidence>
<accession>A0AAV9URQ7</accession>
<protein>
    <recommendedName>
        <fullName evidence="4">F-box domain-containing protein</fullName>
    </recommendedName>
</protein>
<comment type="caution">
    <text evidence="2">The sequence shown here is derived from an EMBL/GenBank/DDBJ whole genome shotgun (WGS) entry which is preliminary data.</text>
</comment>
<proteinExistence type="predicted"/>
<sequence length="469" mass="53794">MSIPVPTEILCEILDLLETDRKALQNLRLASKKLCEVTTRVLFRTLSIHYGFSHSVAQTQKIVSNPLIVSSVKSLFIPSESFFPGLHSCRLPDNCKCRWTREPLEGQPFHQMNSSDYYHGSRPSQRQRRENVPPPPIDKIIRKTNEQYLDAMAALLEACMNLREVHIAIGAGWLNKRIAIWVSFITGILFPIMAKVGVEKVEMSMPDLGLFRRFFENYNDKTVLRSFTFIAINIHSLGPGTTRKAKEEIQERVSPFFFNIPNLTAYKIGNERKAGTSELDRSLRLLPPFSTMAKLTFLELNSMRFTESVYEEFLTLVNAVPLLRKLALVVIEVLRNRVSGPFEYQDMPSNSFVDLPRINWTTIFSILLQRLPQLVEPVFKALLYSDFTDERGVWMVQPIVPVEWIEKPTSVRITLGQEFISPYQGDHLALAAFKAEISKRRERVGLCQLVEKEGEHSTGVKRYPLWGFL</sequence>
<evidence type="ECO:0000256" key="1">
    <source>
        <dbReference type="SAM" id="MobiDB-lite"/>
    </source>
</evidence>
<dbReference type="AlphaFoldDB" id="A0AAV9URQ7"/>